<dbReference type="KEGG" id="mch:Mchl_5764"/>
<proteinExistence type="predicted"/>
<accession>B7L3R7</accession>
<name>B7L3R7_METC4</name>
<dbReference type="AlphaFoldDB" id="B7L3R7"/>
<organism evidence="1 2">
    <name type="scientific">Methylorubrum extorquens (strain CM4 / NCIMB 13688)</name>
    <name type="common">Methylobacterium extorquens</name>
    <dbReference type="NCBI Taxonomy" id="440085"/>
    <lineage>
        <taxon>Bacteria</taxon>
        <taxon>Pseudomonadati</taxon>
        <taxon>Pseudomonadota</taxon>
        <taxon>Alphaproteobacteria</taxon>
        <taxon>Hyphomicrobiales</taxon>
        <taxon>Methylobacteriaceae</taxon>
        <taxon>Methylorubrum</taxon>
    </lineage>
</organism>
<dbReference type="RefSeq" id="WP_012606459.1">
    <property type="nucleotide sequence ID" value="NC_011760.1"/>
</dbReference>
<reference evidence="1 2" key="2">
    <citation type="journal article" date="2012" name="J. Bacteriol.">
        <title>Complete genome sequences of six strains of the genus Methylobacterium.</title>
        <authorList>
            <person name="Marx C.J."/>
            <person name="Bringel F."/>
            <person name="Chistoserdova L."/>
            <person name="Moulin L."/>
            <person name="Farhan Ul Haque M."/>
            <person name="Fleischman D.E."/>
            <person name="Gruffaz C."/>
            <person name="Jourand P."/>
            <person name="Knief C."/>
            <person name="Lee M.C."/>
            <person name="Muller E.E."/>
            <person name="Nadalig T."/>
            <person name="Peyraud R."/>
            <person name="Roselli S."/>
            <person name="Russ L."/>
            <person name="Goodwin L.A."/>
            <person name="Ivanova N."/>
            <person name="Kyrpides N."/>
            <person name="Lajus A."/>
            <person name="Land M.L."/>
            <person name="Medigue C."/>
            <person name="Mikhailova N."/>
            <person name="Nolan M."/>
            <person name="Woyke T."/>
            <person name="Stolyar S."/>
            <person name="Vorholt J.A."/>
            <person name="Vuilleumier S."/>
        </authorList>
    </citation>
    <scope>NUCLEOTIDE SEQUENCE [LARGE SCALE GENOMIC DNA]</scope>
    <source>
        <strain evidence="2">CM4 / NCIMB 13688</strain>
        <plasmid evidence="1 2">pCMU02</plasmid>
    </source>
</reference>
<protein>
    <submittedName>
        <fullName evidence="1">Uncharacterized protein</fullName>
    </submittedName>
</protein>
<sequence length="79" mass="9039">MSLADLRRRLERHETARHIGGPTNIVANYPVEDAEGRDAIHNWRQWVQDGRASVKGDVLYLMQPPLTVEEWTAAHVAEH</sequence>
<geneLocation type="plasmid" evidence="1 2">
    <name>pCMU02</name>
</geneLocation>
<reference evidence="1 2" key="1">
    <citation type="submission" date="2008-12" db="EMBL/GenBank/DDBJ databases">
        <title>Complete sequence of plasmid2 of Methylobacterium chloromethanicum CM4.</title>
        <authorList>
            <consortium name="US DOE Joint Genome Institute"/>
            <person name="Lucas S."/>
            <person name="Copeland A."/>
            <person name="Lapidus A."/>
            <person name="Glavina del Rio T."/>
            <person name="Dalin E."/>
            <person name="Tice H."/>
            <person name="Bruce D."/>
            <person name="Goodwin L."/>
            <person name="Pitluck S."/>
            <person name="Chertkov O."/>
            <person name="Brettin T."/>
            <person name="Detter J.C."/>
            <person name="Han C."/>
            <person name="Larimer F."/>
            <person name="Land M."/>
            <person name="Hauser L."/>
            <person name="Kyrpides N."/>
            <person name="Mikhailova N."/>
            <person name="Marx C."/>
            <person name="Richardson P."/>
        </authorList>
    </citation>
    <scope>NUCLEOTIDE SEQUENCE [LARGE SCALE GENOMIC DNA]</scope>
    <source>
        <strain evidence="2">CM4 / NCIMB 13688</strain>
        <plasmid evidence="1 2">pCMU02</plasmid>
    </source>
</reference>
<evidence type="ECO:0000313" key="1">
    <source>
        <dbReference type="EMBL" id="ACK86475.1"/>
    </source>
</evidence>
<dbReference type="Proteomes" id="UP000002385">
    <property type="component" value="Plasmid pCMU02"/>
</dbReference>
<dbReference type="HOGENOM" id="CLU_2601967_0_0_5"/>
<keyword evidence="1" id="KW-0614">Plasmid</keyword>
<evidence type="ECO:0000313" key="2">
    <source>
        <dbReference type="Proteomes" id="UP000002385"/>
    </source>
</evidence>
<gene>
    <name evidence="1" type="ordered locus">Mchl_5764</name>
</gene>
<dbReference type="EMBL" id="CP001300">
    <property type="protein sequence ID" value="ACK86475.1"/>
    <property type="molecule type" value="Genomic_DNA"/>
</dbReference>